<proteinExistence type="inferred from homology"/>
<name>A0A269TGH7_MEGEL</name>
<dbReference type="Gene3D" id="2.30.110.10">
    <property type="entry name" value="Electron Transport, Fmn-binding Protein, Chain A"/>
    <property type="match status" value="1"/>
</dbReference>
<dbReference type="EMBL" id="CP027569">
    <property type="protein sequence ID" value="AVO26313.1"/>
    <property type="molecule type" value="Genomic_DNA"/>
</dbReference>
<dbReference type="Proteomes" id="UP000238358">
    <property type="component" value="Chromosome"/>
</dbReference>
<dbReference type="GO" id="GO:0010181">
    <property type="term" value="F:FMN binding"/>
    <property type="evidence" value="ECO:0007669"/>
    <property type="project" value="InterPro"/>
</dbReference>
<evidence type="ECO:0000313" key="3">
    <source>
        <dbReference type="EMBL" id="AVO26313.1"/>
    </source>
</evidence>
<protein>
    <recommendedName>
        <fullName evidence="2">Flavin reductase like domain-containing protein</fullName>
    </recommendedName>
</protein>
<evidence type="ECO:0000313" key="4">
    <source>
        <dbReference type="Proteomes" id="UP000238358"/>
    </source>
</evidence>
<dbReference type="PANTHER" id="PTHR43567:SF5">
    <property type="entry name" value="HYPOTHETICAL CYTOSOLIC PROTEIN"/>
    <property type="match status" value="1"/>
</dbReference>
<feature type="domain" description="Flavin reductase like" evidence="2">
    <location>
        <begin position="19"/>
        <end position="116"/>
    </location>
</feature>
<evidence type="ECO:0000256" key="1">
    <source>
        <dbReference type="ARBA" id="ARBA00038054"/>
    </source>
</evidence>
<dbReference type="InterPro" id="IPR052174">
    <property type="entry name" value="Flavoredoxin"/>
</dbReference>
<dbReference type="AlphaFoldDB" id="A0A269TGH7"/>
<dbReference type="Pfam" id="PF01613">
    <property type="entry name" value="Flavin_Reduct"/>
    <property type="match status" value="1"/>
</dbReference>
<comment type="similarity">
    <text evidence="1">Belongs to the flavoredoxin family.</text>
</comment>
<dbReference type="OrthoDB" id="9791490at2"/>
<evidence type="ECO:0000259" key="2">
    <source>
        <dbReference type="Pfam" id="PF01613"/>
    </source>
</evidence>
<gene>
    <name evidence="3" type="ORF">C6Y28_00955</name>
</gene>
<reference evidence="3 4" key="1">
    <citation type="journal article" date="2018" name="Genome Announc.">
        <title>Complete genomes of two Megasphaera elsdenii strains, NCIMB 702410 and ATCC 25940.</title>
        <authorList>
            <person name="Hatmaker E.A."/>
            <person name="O'Dell K."/>
            <person name="Riley L.A."/>
            <person name="Klingeman D.M."/>
            <person name="Guss A.M."/>
        </authorList>
    </citation>
    <scope>NUCLEOTIDE SEQUENCE [LARGE SCALE GENOMIC DNA]</scope>
    <source>
        <strain evidence="3 4">NCIMB702410</strain>
    </source>
</reference>
<dbReference type="InterPro" id="IPR012349">
    <property type="entry name" value="Split_barrel_FMN-bd"/>
</dbReference>
<dbReference type="InterPro" id="IPR002563">
    <property type="entry name" value="Flavin_Rdtase-like_dom"/>
</dbReference>
<dbReference type="RefSeq" id="WP_027895320.1">
    <property type="nucleotide sequence ID" value="NZ_CABMON010000005.1"/>
</dbReference>
<organism evidence="3 4">
    <name type="scientific">Megasphaera elsdenii</name>
    <dbReference type="NCBI Taxonomy" id="907"/>
    <lineage>
        <taxon>Bacteria</taxon>
        <taxon>Bacillati</taxon>
        <taxon>Bacillota</taxon>
        <taxon>Negativicutes</taxon>
        <taxon>Veillonellales</taxon>
        <taxon>Veillonellaceae</taxon>
        <taxon>Megasphaera</taxon>
    </lineage>
</organism>
<dbReference type="PANTHER" id="PTHR43567">
    <property type="entry name" value="FLAVOREDOXIN-RELATED-RELATED"/>
    <property type="match status" value="1"/>
</dbReference>
<dbReference type="GO" id="GO:0016646">
    <property type="term" value="F:oxidoreductase activity, acting on the CH-NH group of donors, NAD or NADP as acceptor"/>
    <property type="evidence" value="ECO:0007669"/>
    <property type="project" value="UniProtKB-ARBA"/>
</dbReference>
<accession>A0A269TGH7</accession>
<dbReference type="SUPFAM" id="SSF50475">
    <property type="entry name" value="FMN-binding split barrel"/>
    <property type="match status" value="1"/>
</dbReference>
<sequence length="167" mass="19284">MNTKDFQPEIFKLFDDQWGILTAGDKDAFNSMTISWGMLGTLWCMPHKGKNVCAVFVNPARYTYGFMEKSDYYTVSFFDNKKYQKALGIMGSKSGRDMDKAKASGLTPKYLEHGVTYEEAEITFVVRKIYRHELQLGQMPADVIEGFYTKGRVPHTMYIREIIETIR</sequence>